<evidence type="ECO:0000313" key="2">
    <source>
        <dbReference type="Proteomes" id="UP001161017"/>
    </source>
</evidence>
<gene>
    <name evidence="1" type="ORF">OHK93_005290</name>
</gene>
<keyword evidence="2" id="KW-1185">Reference proteome</keyword>
<dbReference type="Proteomes" id="UP001161017">
    <property type="component" value="Unassembled WGS sequence"/>
</dbReference>
<organism evidence="1 2">
    <name type="scientific">Ramalina farinacea</name>
    <dbReference type="NCBI Taxonomy" id="258253"/>
    <lineage>
        <taxon>Eukaryota</taxon>
        <taxon>Fungi</taxon>
        <taxon>Dikarya</taxon>
        <taxon>Ascomycota</taxon>
        <taxon>Pezizomycotina</taxon>
        <taxon>Lecanoromycetes</taxon>
        <taxon>OSLEUM clade</taxon>
        <taxon>Lecanoromycetidae</taxon>
        <taxon>Lecanorales</taxon>
        <taxon>Lecanorineae</taxon>
        <taxon>Ramalinaceae</taxon>
        <taxon>Ramalina</taxon>
    </lineage>
</organism>
<reference evidence="1" key="1">
    <citation type="journal article" date="2023" name="Genome Biol. Evol.">
        <title>First Whole Genome Sequence and Flow Cytometry Genome Size Data for the Lichen-Forming Fungus Ramalina farinacea (Ascomycota).</title>
        <authorList>
            <person name="Llewellyn T."/>
            <person name="Mian S."/>
            <person name="Hill R."/>
            <person name="Leitch I.J."/>
            <person name="Gaya E."/>
        </authorList>
    </citation>
    <scope>NUCLEOTIDE SEQUENCE</scope>
    <source>
        <strain evidence="1">LIQ254RAFAR</strain>
    </source>
</reference>
<dbReference type="AlphaFoldDB" id="A0AA43U164"/>
<comment type="caution">
    <text evidence="1">The sequence shown here is derived from an EMBL/GenBank/DDBJ whole genome shotgun (WGS) entry which is preliminary data.</text>
</comment>
<evidence type="ECO:0000313" key="1">
    <source>
        <dbReference type="EMBL" id="MDI1493500.1"/>
    </source>
</evidence>
<dbReference type="PANTHER" id="PTHR38790">
    <property type="entry name" value="2EXR DOMAIN-CONTAINING PROTEIN-RELATED"/>
    <property type="match status" value="1"/>
</dbReference>
<proteinExistence type="predicted"/>
<protein>
    <submittedName>
        <fullName evidence="1">Uncharacterized protein</fullName>
    </submittedName>
</protein>
<sequence>MAISNCRTAVDQKQHYSKHQPASDLNVETIRSENERGFLDLPLEIRMMVYELFFGAQTFRLRLPGIDSSDPADGAVFLQAKARQKVSLLLANREICVEASSFFHRLHLFRIRLLNTWQFRLVPHYRLSVGIQQTLEVIKHVELKYQNPDLDSAEDYNVSTYLRFLRLGCPALKSLRIEFAQYICFSNSEKESVVELQQLWPRLDSLEVWVEHLDELEEMPQGDFIAPGEEWHWVMSVSAFVDPAHQGRRRKLKKTMCCVKRHQKANRMV</sequence>
<dbReference type="PANTHER" id="PTHR38790:SF9">
    <property type="entry name" value="F-BOX DOMAIN-CONTAINING PROTEIN"/>
    <property type="match status" value="1"/>
</dbReference>
<accession>A0AA43U164</accession>
<dbReference type="EMBL" id="JAPUFD010000027">
    <property type="protein sequence ID" value="MDI1493500.1"/>
    <property type="molecule type" value="Genomic_DNA"/>
</dbReference>
<name>A0AA43U164_9LECA</name>